<dbReference type="InterPro" id="IPR004517">
    <property type="entry name" value="HisZ"/>
</dbReference>
<feature type="binding site" evidence="9">
    <location>
        <position position="142"/>
    </location>
    <ligand>
        <name>L-histidine</name>
        <dbReference type="ChEBI" id="CHEBI:57595"/>
    </ligand>
</feature>
<dbReference type="NCBIfam" id="TIGR00443">
    <property type="entry name" value="hisZ_biosyn_reg"/>
    <property type="match status" value="1"/>
</dbReference>
<name>K9W4W9_9CYAN</name>
<dbReference type="eggNOG" id="COG3705">
    <property type="taxonomic scope" value="Bacteria"/>
</dbReference>
<dbReference type="KEGG" id="cep:Cri9333_4034"/>
<dbReference type="GO" id="GO:0005737">
    <property type="term" value="C:cytoplasm"/>
    <property type="evidence" value="ECO:0007669"/>
    <property type="project" value="UniProtKB-SubCell"/>
</dbReference>
<dbReference type="GO" id="GO:0004821">
    <property type="term" value="F:histidine-tRNA ligase activity"/>
    <property type="evidence" value="ECO:0007669"/>
    <property type="project" value="TreeGrafter"/>
</dbReference>
<evidence type="ECO:0000256" key="7">
    <source>
        <dbReference type="ARBA" id="ARBA00025246"/>
    </source>
</evidence>
<dbReference type="CDD" id="cd00773">
    <property type="entry name" value="HisRS-like_core"/>
    <property type="match status" value="1"/>
</dbReference>
<dbReference type="PANTHER" id="PTHR43707:SF1">
    <property type="entry name" value="HISTIDINE--TRNA LIGASE, MITOCHONDRIAL-RELATED"/>
    <property type="match status" value="1"/>
</dbReference>
<evidence type="ECO:0000256" key="5">
    <source>
        <dbReference type="ARBA" id="ARBA00020397"/>
    </source>
</evidence>
<dbReference type="EMBL" id="CP003620">
    <property type="protein sequence ID" value="AFZ14839.1"/>
    <property type="molecule type" value="Genomic_DNA"/>
</dbReference>
<dbReference type="NCBIfam" id="NF008940">
    <property type="entry name" value="PRK12292.2-3"/>
    <property type="match status" value="1"/>
</dbReference>
<dbReference type="Proteomes" id="UP000010472">
    <property type="component" value="Chromosome"/>
</dbReference>
<evidence type="ECO:0000256" key="2">
    <source>
        <dbReference type="ARBA" id="ARBA00004667"/>
    </source>
</evidence>
<evidence type="ECO:0000313" key="11">
    <source>
        <dbReference type="EMBL" id="AFZ14839.1"/>
    </source>
</evidence>
<keyword evidence="8" id="KW-0368">Histidine biosynthesis</keyword>
<comment type="pathway">
    <text evidence="2 8">Amino-acid biosynthesis; L-histidine biosynthesis; L-histidine from 5-phospho-alpha-D-ribose 1-diphosphate: step 1/9.</text>
</comment>
<dbReference type="AlphaFoldDB" id="K9W4W9"/>
<feature type="binding site" evidence="9">
    <location>
        <position position="123"/>
    </location>
    <ligand>
        <name>L-histidine</name>
        <dbReference type="ChEBI" id="CHEBI:57595"/>
    </ligand>
</feature>
<comment type="function">
    <text evidence="7 8">Required for the first step of histidine biosynthesis. May allow the feedback regulation of ATP phosphoribosyltransferase activity by histidine.</text>
</comment>
<dbReference type="InterPro" id="IPR045864">
    <property type="entry name" value="aa-tRNA-synth_II/BPL/LPL"/>
</dbReference>
<accession>K9W4W9</accession>
<reference evidence="11 12" key="1">
    <citation type="submission" date="2012-06" db="EMBL/GenBank/DDBJ databases">
        <title>Finished chromosome of genome of Crinalium epipsammum PCC 9333.</title>
        <authorList>
            <consortium name="US DOE Joint Genome Institute"/>
            <person name="Gugger M."/>
            <person name="Coursin T."/>
            <person name="Rippka R."/>
            <person name="Tandeau De Marsac N."/>
            <person name="Huntemann M."/>
            <person name="Wei C.-L."/>
            <person name="Han J."/>
            <person name="Detter J.C."/>
            <person name="Han C."/>
            <person name="Tapia R."/>
            <person name="Davenport K."/>
            <person name="Daligault H."/>
            <person name="Erkkila T."/>
            <person name="Gu W."/>
            <person name="Munk A.C.C."/>
            <person name="Teshima H."/>
            <person name="Xu Y."/>
            <person name="Chain P."/>
            <person name="Chen A."/>
            <person name="Krypides N."/>
            <person name="Mavromatis K."/>
            <person name="Markowitz V."/>
            <person name="Szeto E."/>
            <person name="Ivanova N."/>
            <person name="Mikhailova N."/>
            <person name="Ovchinnikova G."/>
            <person name="Pagani I."/>
            <person name="Pati A."/>
            <person name="Goodwin L."/>
            <person name="Peters L."/>
            <person name="Pitluck S."/>
            <person name="Woyke T."/>
            <person name="Kerfeld C."/>
        </authorList>
    </citation>
    <scope>NUCLEOTIDE SEQUENCE [LARGE SCALE GENOMIC DNA]</scope>
    <source>
        <strain evidence="11 12">PCC 9333</strain>
    </source>
</reference>
<keyword evidence="11" id="KW-0328">Glycosyltransferase</keyword>
<evidence type="ECO:0000256" key="4">
    <source>
        <dbReference type="ARBA" id="ARBA00011496"/>
    </source>
</evidence>
<dbReference type="RefSeq" id="WP_015204938.1">
    <property type="nucleotide sequence ID" value="NC_019753.1"/>
</dbReference>
<feature type="binding site" evidence="9">
    <location>
        <begin position="283"/>
        <end position="284"/>
    </location>
    <ligand>
        <name>L-histidine</name>
        <dbReference type="ChEBI" id="CHEBI:57595"/>
    </ligand>
</feature>
<dbReference type="HAMAP" id="MF_00125">
    <property type="entry name" value="HisZ"/>
    <property type="match status" value="1"/>
</dbReference>
<dbReference type="Pfam" id="PF13393">
    <property type="entry name" value="tRNA-synt_His"/>
    <property type="match status" value="1"/>
</dbReference>
<feature type="binding site" evidence="9">
    <location>
        <position position="138"/>
    </location>
    <ligand>
        <name>L-histidine</name>
        <dbReference type="ChEBI" id="CHEBI:57595"/>
    </ligand>
</feature>
<keyword evidence="8" id="KW-0028">Amino-acid biosynthesis</keyword>
<evidence type="ECO:0000256" key="8">
    <source>
        <dbReference type="HAMAP-Rule" id="MF_00125"/>
    </source>
</evidence>
<evidence type="ECO:0000313" key="12">
    <source>
        <dbReference type="Proteomes" id="UP000010472"/>
    </source>
</evidence>
<dbReference type="UniPathway" id="UPA00031">
    <property type="reaction ID" value="UER00006"/>
</dbReference>
<evidence type="ECO:0000256" key="1">
    <source>
        <dbReference type="ARBA" id="ARBA00004496"/>
    </source>
</evidence>
<dbReference type="HOGENOM" id="CLU_025113_0_2_3"/>
<sequence length="422" mass="46555">MTYQPPTSFSAQKGDDRGLNFYAPGARDLLPLDVAQKRWVEKGLQQVFHRWGYHRIITSTLERLDTLMAGGAIQPATVIQVEDAEAGTLGLRPELTASIARAAVTRMGAASPQRLYYNANVFRRSPVGHHGRQQEFFQAGVELIGAAGILADAEILLLLADCFGQLGLQQWHLILGEAGLTRSLLSSFPTALQDKVRCCIANLDYIALKNLPLSEEQQQLALSLFDLRGRPEDVLQRVASLDLDVSGRQSVNNLKSLVELLNQTCTSPLPLILDLSLIQTFDYYTGIVFEVVSDAGINARVLGQGGRYDQLLGLYHPQGETYPGIGFSLNIEELHQVLLFNGQLPRHTPASDWLVVPTTPEAEAAALAYAQKLRAADNLVRVEMELVGREQTEIREYACDRHIGRIAWVKTDGNTEIETVNS</sequence>
<evidence type="ECO:0000256" key="6">
    <source>
        <dbReference type="ARBA" id="ARBA00022490"/>
    </source>
</evidence>
<proteinExistence type="inferred from homology"/>
<feature type="domain" description="Class II Histidinyl-tRNA synthetase (HisRS)-like catalytic core" evidence="10">
    <location>
        <begin position="25"/>
        <end position="334"/>
    </location>
</feature>
<organism evidence="11 12">
    <name type="scientific">Crinalium epipsammum PCC 9333</name>
    <dbReference type="NCBI Taxonomy" id="1173022"/>
    <lineage>
        <taxon>Bacteria</taxon>
        <taxon>Bacillati</taxon>
        <taxon>Cyanobacteriota</taxon>
        <taxon>Cyanophyceae</taxon>
        <taxon>Gomontiellales</taxon>
        <taxon>Gomontiellaceae</taxon>
        <taxon>Crinalium</taxon>
    </lineage>
</organism>
<gene>
    <name evidence="8" type="primary">hisZ</name>
    <name evidence="11" type="ORF">Cri9333_4034</name>
</gene>
<dbReference type="GO" id="GO:0016757">
    <property type="term" value="F:glycosyltransferase activity"/>
    <property type="evidence" value="ECO:0007669"/>
    <property type="project" value="UniProtKB-KW"/>
</dbReference>
<dbReference type="STRING" id="1173022.Cri9333_4034"/>
<dbReference type="GO" id="GO:0000105">
    <property type="term" value="P:L-histidine biosynthetic process"/>
    <property type="evidence" value="ECO:0007669"/>
    <property type="project" value="UniProtKB-UniRule"/>
</dbReference>
<dbReference type="GO" id="GO:0006427">
    <property type="term" value="P:histidyl-tRNA aminoacylation"/>
    <property type="evidence" value="ECO:0007669"/>
    <property type="project" value="TreeGrafter"/>
</dbReference>
<comment type="subunit">
    <text evidence="4 8">Heteromultimer composed of HisG and HisZ subunits.</text>
</comment>
<keyword evidence="12" id="KW-1185">Reference proteome</keyword>
<dbReference type="OrthoDB" id="9800814at2"/>
<dbReference type="SUPFAM" id="SSF55681">
    <property type="entry name" value="Class II aaRS and biotin synthetases"/>
    <property type="match status" value="1"/>
</dbReference>
<keyword evidence="11" id="KW-0436">Ligase</keyword>
<evidence type="ECO:0000256" key="9">
    <source>
        <dbReference type="PIRSR" id="PIRSR001549-1"/>
    </source>
</evidence>
<dbReference type="PANTHER" id="PTHR43707">
    <property type="entry name" value="HISTIDYL-TRNA SYNTHETASE"/>
    <property type="match status" value="1"/>
</dbReference>
<evidence type="ECO:0000256" key="3">
    <source>
        <dbReference type="ARBA" id="ARBA00005539"/>
    </source>
</evidence>
<dbReference type="Gene3D" id="3.30.930.10">
    <property type="entry name" value="Bira Bifunctional Protein, Domain 2"/>
    <property type="match status" value="1"/>
</dbReference>
<dbReference type="InterPro" id="IPR004516">
    <property type="entry name" value="HisRS/HisZ"/>
</dbReference>
<dbReference type="PIRSF" id="PIRSF001549">
    <property type="entry name" value="His-tRNA_synth"/>
    <property type="match status" value="1"/>
</dbReference>
<dbReference type="PATRIC" id="fig|1173022.3.peg.4355"/>
<protein>
    <recommendedName>
        <fullName evidence="5 8">ATP phosphoribosyltransferase regulatory subunit</fullName>
    </recommendedName>
</protein>
<evidence type="ECO:0000259" key="10">
    <source>
        <dbReference type="Pfam" id="PF13393"/>
    </source>
</evidence>
<comment type="subcellular location">
    <subcellularLocation>
        <location evidence="1 8">Cytoplasm</location>
    </subcellularLocation>
</comment>
<comment type="similarity">
    <text evidence="3 8">Belongs to the class-II aminoacyl-tRNA synthetase family. HisZ subfamily.</text>
</comment>
<comment type="miscellaneous">
    <text evidence="8">This function is generally fulfilled by the C-terminal part of HisG, which is missing in some bacteria such as this one.</text>
</comment>
<feature type="binding site" evidence="9">
    <location>
        <begin position="94"/>
        <end position="96"/>
    </location>
    <ligand>
        <name>L-histidine</name>
        <dbReference type="ChEBI" id="CHEBI:57595"/>
    </ligand>
</feature>
<keyword evidence="11" id="KW-0808">Transferase</keyword>
<dbReference type="InterPro" id="IPR041715">
    <property type="entry name" value="HisRS-like_core"/>
</dbReference>
<keyword evidence="6 8" id="KW-0963">Cytoplasm</keyword>